<keyword evidence="7" id="KW-0003">3Fe-4S</keyword>
<dbReference type="Proteomes" id="UP000646738">
    <property type="component" value="Unassembled WGS sequence"/>
</dbReference>
<dbReference type="PANTHER" id="PTHR36923">
    <property type="entry name" value="FERREDOXIN"/>
    <property type="match status" value="1"/>
</dbReference>
<evidence type="ECO:0000256" key="7">
    <source>
        <dbReference type="ARBA" id="ARBA00023291"/>
    </source>
</evidence>
<evidence type="ECO:0000256" key="4">
    <source>
        <dbReference type="ARBA" id="ARBA00022982"/>
    </source>
</evidence>
<keyword evidence="4 8" id="KW-0249">Electron transport</keyword>
<evidence type="ECO:0000256" key="1">
    <source>
        <dbReference type="ARBA" id="ARBA00001927"/>
    </source>
</evidence>
<dbReference type="PANTHER" id="PTHR36923:SF3">
    <property type="entry name" value="FERREDOXIN"/>
    <property type="match status" value="1"/>
</dbReference>
<dbReference type="InterPro" id="IPR051269">
    <property type="entry name" value="Fe-S_cluster_ET"/>
</dbReference>
<comment type="function">
    <text evidence="8">Ferredoxins are iron-sulfur proteins that transfer electrons in a wide variety of metabolic reactions.</text>
</comment>
<evidence type="ECO:0000256" key="2">
    <source>
        <dbReference type="ARBA" id="ARBA00022448"/>
    </source>
</evidence>
<reference evidence="10" key="1">
    <citation type="submission" date="2023-07" db="EMBL/GenBank/DDBJ databases">
        <title>Whole genome shotgun sequence of Streptomyces achromogenes subsp. rubradiris NBRC 14000.</title>
        <authorList>
            <person name="Komaki H."/>
            <person name="Tamura T."/>
        </authorList>
    </citation>
    <scope>NUCLEOTIDE SEQUENCE [LARGE SCALE GENOMIC DNA]</scope>
    <source>
        <strain evidence="10">NBRC 14000</strain>
    </source>
</reference>
<gene>
    <name evidence="9" type="ORF">Srubr_64550</name>
</gene>
<accession>A0ABQ3RL74</accession>
<dbReference type="InterPro" id="IPR001080">
    <property type="entry name" value="3Fe4S_ferredoxin"/>
</dbReference>
<evidence type="ECO:0000256" key="6">
    <source>
        <dbReference type="ARBA" id="ARBA00023014"/>
    </source>
</evidence>
<keyword evidence="2 8" id="KW-0813">Transport</keyword>
<evidence type="ECO:0000313" key="10">
    <source>
        <dbReference type="Proteomes" id="UP000646738"/>
    </source>
</evidence>
<sequence>MRTEKRNDMRVTVDQERCIGSGMCVLAVGEVFDQREEDGVVRLLREDVPDELRDRVRRAAAVCPSRAITVRRDAEAQAG</sequence>
<evidence type="ECO:0000313" key="9">
    <source>
        <dbReference type="EMBL" id="GHI56609.1"/>
    </source>
</evidence>
<dbReference type="EMBL" id="BNEA01000015">
    <property type="protein sequence ID" value="GHI56609.1"/>
    <property type="molecule type" value="Genomic_DNA"/>
</dbReference>
<dbReference type="PRINTS" id="PR00352">
    <property type="entry name" value="3FE4SFRDOXIN"/>
</dbReference>
<protein>
    <recommendedName>
        <fullName evidence="8">Ferredoxin</fullName>
    </recommendedName>
</protein>
<evidence type="ECO:0000256" key="5">
    <source>
        <dbReference type="ARBA" id="ARBA00023004"/>
    </source>
</evidence>
<proteinExistence type="predicted"/>
<dbReference type="Pfam" id="PF13459">
    <property type="entry name" value="Fer4_15"/>
    <property type="match status" value="1"/>
</dbReference>
<name>A0ABQ3RL74_STRRR</name>
<keyword evidence="5 8" id="KW-0408">Iron</keyword>
<keyword evidence="10" id="KW-1185">Reference proteome</keyword>
<evidence type="ECO:0000256" key="3">
    <source>
        <dbReference type="ARBA" id="ARBA00022723"/>
    </source>
</evidence>
<dbReference type="Gene3D" id="3.30.70.20">
    <property type="match status" value="1"/>
</dbReference>
<keyword evidence="3 8" id="KW-0479">Metal-binding</keyword>
<evidence type="ECO:0000256" key="8">
    <source>
        <dbReference type="RuleBase" id="RU368020"/>
    </source>
</evidence>
<dbReference type="SUPFAM" id="SSF54862">
    <property type="entry name" value="4Fe-4S ferredoxins"/>
    <property type="match status" value="1"/>
</dbReference>
<comment type="caution">
    <text evidence="9">The sequence shown here is derived from an EMBL/GenBank/DDBJ whole genome shotgun (WGS) entry which is preliminary data.</text>
</comment>
<keyword evidence="6 8" id="KW-0411">Iron-sulfur</keyword>
<comment type="cofactor">
    <cofactor evidence="1">
        <name>[3Fe-4S] cluster</name>
        <dbReference type="ChEBI" id="CHEBI:21137"/>
    </cofactor>
</comment>
<organism evidence="9 10">
    <name type="scientific">Streptomyces rubradiris</name>
    <name type="common">Streptomyces achromogenes subsp. rubradiris</name>
    <dbReference type="NCBI Taxonomy" id="285531"/>
    <lineage>
        <taxon>Bacteria</taxon>
        <taxon>Bacillati</taxon>
        <taxon>Actinomycetota</taxon>
        <taxon>Actinomycetes</taxon>
        <taxon>Kitasatosporales</taxon>
        <taxon>Streptomycetaceae</taxon>
        <taxon>Streptomyces</taxon>
    </lineage>
</organism>